<evidence type="ECO:0000256" key="4">
    <source>
        <dbReference type="SAM" id="MobiDB-lite"/>
    </source>
</evidence>
<evidence type="ECO:0000256" key="3">
    <source>
        <dbReference type="PROSITE-ProRule" id="PRU10139"/>
    </source>
</evidence>
<dbReference type="Proteomes" id="UP000237000">
    <property type="component" value="Unassembled WGS sequence"/>
</dbReference>
<feature type="domain" description="CN hydrolase" evidence="5">
    <location>
        <begin position="142"/>
        <end position="414"/>
    </location>
</feature>
<dbReference type="InterPro" id="IPR017887">
    <property type="entry name" value="TF_TCP_subgr"/>
</dbReference>
<name>A0A2P5EBL5_TREOI</name>
<dbReference type="AlphaFoldDB" id="A0A2P5EBL5"/>
<feature type="compositionally biased region" description="Basic residues" evidence="4">
    <location>
        <begin position="110"/>
        <end position="121"/>
    </location>
</feature>
<evidence type="ECO:0000256" key="1">
    <source>
        <dbReference type="ARBA" id="ARBA00000322"/>
    </source>
</evidence>
<dbReference type="PANTHER" id="PTHR46044">
    <property type="entry name" value="NITRILASE"/>
    <property type="match status" value="1"/>
</dbReference>
<dbReference type="OrthoDB" id="10250282at2759"/>
<dbReference type="PROSITE" id="PS00920">
    <property type="entry name" value="NITRIL_CHT_1"/>
    <property type="match status" value="1"/>
</dbReference>
<dbReference type="GO" id="GO:0047427">
    <property type="term" value="F:cyanoalanine nitrilase activity"/>
    <property type="evidence" value="ECO:0007669"/>
    <property type="project" value="UniProtKB-EC"/>
</dbReference>
<dbReference type="PANTHER" id="PTHR46044:SF8">
    <property type="entry name" value="BIFUNCTIONAL NITRILASE_NITRILE HYDRATASE NIT4B"/>
    <property type="match status" value="1"/>
</dbReference>
<accession>A0A2P5EBL5</accession>
<reference evidence="8" key="1">
    <citation type="submission" date="2016-06" db="EMBL/GenBank/DDBJ databases">
        <title>Parallel loss of symbiosis genes in relatives of nitrogen-fixing non-legume Parasponia.</title>
        <authorList>
            <person name="Van Velzen R."/>
            <person name="Holmer R."/>
            <person name="Bu F."/>
            <person name="Rutten L."/>
            <person name="Van Zeijl A."/>
            <person name="Liu W."/>
            <person name="Santuari L."/>
            <person name="Cao Q."/>
            <person name="Sharma T."/>
            <person name="Shen D."/>
            <person name="Roswanjaya Y."/>
            <person name="Wardhani T."/>
            <person name="Kalhor M.S."/>
            <person name="Jansen J."/>
            <person name="Van den Hoogen J."/>
            <person name="Gungor B."/>
            <person name="Hartog M."/>
            <person name="Hontelez J."/>
            <person name="Verver J."/>
            <person name="Yang W.-C."/>
            <person name="Schijlen E."/>
            <person name="Repin R."/>
            <person name="Schilthuizen M."/>
            <person name="Schranz E."/>
            <person name="Heidstra R."/>
            <person name="Miyata K."/>
            <person name="Fedorova E."/>
            <person name="Kohlen W."/>
            <person name="Bisseling T."/>
            <person name="Smit S."/>
            <person name="Geurts R."/>
        </authorList>
    </citation>
    <scope>NUCLEOTIDE SEQUENCE [LARGE SCALE GENOMIC DNA]</scope>
    <source>
        <strain evidence="8">cv. RG33-2</strain>
    </source>
</reference>
<evidence type="ECO:0000259" key="6">
    <source>
        <dbReference type="PROSITE" id="PS51369"/>
    </source>
</evidence>
<evidence type="ECO:0000313" key="8">
    <source>
        <dbReference type="Proteomes" id="UP000237000"/>
    </source>
</evidence>
<dbReference type="InterPro" id="IPR003010">
    <property type="entry name" value="C-N_Hydrolase"/>
</dbReference>
<comment type="catalytic activity">
    <reaction evidence="1">
        <text>3-cyano-L-alanine + 2 H2O = L-aspartate + NH4(+)</text>
        <dbReference type="Rhea" id="RHEA:11188"/>
        <dbReference type="ChEBI" id="CHEBI:15377"/>
        <dbReference type="ChEBI" id="CHEBI:28938"/>
        <dbReference type="ChEBI" id="CHEBI:29991"/>
        <dbReference type="ChEBI" id="CHEBI:77860"/>
        <dbReference type="EC" id="3.5.5.4"/>
    </reaction>
</comment>
<protein>
    <submittedName>
        <fullName evidence="7">Transcription factor</fullName>
    </submittedName>
</protein>
<dbReference type="PROSITE" id="PS50263">
    <property type="entry name" value="CN_HYDROLASE"/>
    <property type="match status" value="1"/>
</dbReference>
<dbReference type="GO" id="GO:0051410">
    <property type="term" value="P:detoxification of nitrogen compound"/>
    <property type="evidence" value="ECO:0007669"/>
    <property type="project" value="TreeGrafter"/>
</dbReference>
<comment type="caution">
    <text evidence="7">The sequence shown here is derived from an EMBL/GenBank/DDBJ whole genome shotgun (WGS) entry which is preliminary data.</text>
</comment>
<feature type="region of interest" description="Disordered" evidence="4">
    <location>
        <begin position="108"/>
        <end position="135"/>
    </location>
</feature>
<evidence type="ECO:0000313" key="7">
    <source>
        <dbReference type="EMBL" id="PON82906.1"/>
    </source>
</evidence>
<dbReference type="CDD" id="cd07564">
    <property type="entry name" value="nitrilases_CHs"/>
    <property type="match status" value="1"/>
</dbReference>
<sequence length="466" mass="51521">MDAKQEELCQEETMDANQQPKATAMAPASFEGDPLLEIQVQPQDQGLLLQPRRLKGDRHTKVDGRHRRVRLPATCCPGIFRLTRELGHRSDGETVQWLLSQLRPDLVLPHRPHSSRSRRPKPTGPVNGENGLNDMAVPRPVVRATVVQASTVFYDTPATLDKAERLIASAAAYGSQLVVFPEAFVGGYPHSVMFNAVKESHLTNDNEYQKYYASAINVPGPEVDRLANIADKYSVHLVIGVVERVELLLFSTVLYFDTMGRYLGKCRKLLPLASETAVWCGEENSSLPVYETTIGKIGGLVCWDNRMPHLRTELYAKGVEIYCAPTAEAREVWRASMTHIALEGGCFVLSANQFYRRNNYPLPPEEYVSGDSNGDASLDTVLCSGGSLIVSPSGTILAGPNYQGESLISADLDLSEIARAKLEFSGAEHTARPNYASWITKSYNADSFPCPVKTEVIDELHWKSTE</sequence>
<dbReference type="InterPro" id="IPR044149">
    <property type="entry name" value="Nitrilases_CHs"/>
</dbReference>
<dbReference type="InterPro" id="IPR036526">
    <property type="entry name" value="C-N_Hydrolase_sf"/>
</dbReference>
<feature type="domain" description="TCP" evidence="6">
    <location>
        <begin position="55"/>
        <end position="109"/>
    </location>
</feature>
<dbReference type="Gene3D" id="3.60.110.10">
    <property type="entry name" value="Carbon-nitrogen hydrolase"/>
    <property type="match status" value="1"/>
</dbReference>
<dbReference type="PROSITE" id="PS51369">
    <property type="entry name" value="TCP"/>
    <property type="match status" value="1"/>
</dbReference>
<feature type="region of interest" description="Disordered" evidence="4">
    <location>
        <begin position="1"/>
        <end position="25"/>
    </location>
</feature>
<dbReference type="GO" id="GO:0018822">
    <property type="term" value="F:nitrile hydratase activity"/>
    <property type="evidence" value="ECO:0007669"/>
    <property type="project" value="TreeGrafter"/>
</dbReference>
<dbReference type="EMBL" id="JXTC01000187">
    <property type="protein sequence ID" value="PON82906.1"/>
    <property type="molecule type" value="Genomic_DNA"/>
</dbReference>
<evidence type="ECO:0000256" key="2">
    <source>
        <dbReference type="ARBA" id="ARBA00008129"/>
    </source>
</evidence>
<keyword evidence="8" id="KW-1185">Reference proteome</keyword>
<feature type="active site" description="Proton acceptor" evidence="3">
    <location>
        <position position="182"/>
    </location>
</feature>
<dbReference type="InterPro" id="IPR000132">
    <property type="entry name" value="Nitrilase/CN_hydratase_CS"/>
</dbReference>
<dbReference type="Pfam" id="PF03634">
    <property type="entry name" value="TCP"/>
    <property type="match status" value="1"/>
</dbReference>
<dbReference type="Pfam" id="PF00795">
    <property type="entry name" value="CN_hydrolase"/>
    <property type="match status" value="1"/>
</dbReference>
<dbReference type="InParanoid" id="A0A2P5EBL5"/>
<gene>
    <name evidence="7" type="primary">TorNIT2</name>
    <name evidence="7" type="ORF">TorRG33x02_213170</name>
</gene>
<proteinExistence type="inferred from homology"/>
<evidence type="ECO:0000259" key="5">
    <source>
        <dbReference type="PROSITE" id="PS50263"/>
    </source>
</evidence>
<comment type="similarity">
    <text evidence="2">Belongs to the carbon-nitrogen hydrolase superfamily. Nitrilase family.</text>
</comment>
<dbReference type="STRING" id="63057.A0A2P5EBL5"/>
<dbReference type="SUPFAM" id="SSF56317">
    <property type="entry name" value="Carbon-nitrogen hydrolase"/>
    <property type="match status" value="1"/>
</dbReference>
<organism evidence="7 8">
    <name type="scientific">Trema orientale</name>
    <name type="common">Charcoal tree</name>
    <name type="synonym">Celtis orientalis</name>
    <dbReference type="NCBI Taxonomy" id="63057"/>
    <lineage>
        <taxon>Eukaryota</taxon>
        <taxon>Viridiplantae</taxon>
        <taxon>Streptophyta</taxon>
        <taxon>Embryophyta</taxon>
        <taxon>Tracheophyta</taxon>
        <taxon>Spermatophyta</taxon>
        <taxon>Magnoliopsida</taxon>
        <taxon>eudicotyledons</taxon>
        <taxon>Gunneridae</taxon>
        <taxon>Pentapetalae</taxon>
        <taxon>rosids</taxon>
        <taxon>fabids</taxon>
        <taxon>Rosales</taxon>
        <taxon>Cannabaceae</taxon>
        <taxon>Trema</taxon>
    </lineage>
</organism>